<evidence type="ECO:0000313" key="1">
    <source>
        <dbReference type="EMBL" id="ERI10731.1"/>
    </source>
</evidence>
<dbReference type="AlphaFoldDB" id="U1YIY0"/>
<gene>
    <name evidence="1" type="ORF">HMPREF0083_01149</name>
</gene>
<reference evidence="1 2" key="1">
    <citation type="submission" date="2013-08" db="EMBL/GenBank/DDBJ databases">
        <authorList>
            <person name="Weinstock G."/>
            <person name="Sodergren E."/>
            <person name="Wylie T."/>
            <person name="Fulton L."/>
            <person name="Fulton R."/>
            <person name="Fronick C."/>
            <person name="O'Laughlin M."/>
            <person name="Godfrey J."/>
            <person name="Miner T."/>
            <person name="Herter B."/>
            <person name="Appelbaum E."/>
            <person name="Cordes M."/>
            <person name="Lek S."/>
            <person name="Wollam A."/>
            <person name="Pepin K.H."/>
            <person name="Palsikar V.B."/>
            <person name="Mitreva M."/>
            <person name="Wilson R.K."/>
        </authorList>
    </citation>
    <scope>NUCLEOTIDE SEQUENCE [LARGE SCALE GENOMIC DNA]</scope>
    <source>
        <strain evidence="1 2">ATCC 12856</strain>
    </source>
</reference>
<protein>
    <submittedName>
        <fullName evidence="1">Uncharacterized protein</fullName>
    </submittedName>
</protein>
<name>U1YIY0_ANEAE</name>
<dbReference type="EMBL" id="AWSJ01000071">
    <property type="protein sequence ID" value="ERI10731.1"/>
    <property type="molecule type" value="Genomic_DNA"/>
</dbReference>
<sequence length="41" mass="4906">MFINWFSHAQEVFIYQAGCLYKSRHKGQIVVRKITCKVMMI</sequence>
<dbReference type="Proteomes" id="UP000016511">
    <property type="component" value="Unassembled WGS sequence"/>
</dbReference>
<comment type="caution">
    <text evidence="1">The sequence shown here is derived from an EMBL/GenBank/DDBJ whole genome shotgun (WGS) entry which is preliminary data.</text>
</comment>
<dbReference type="PATRIC" id="fig|649747.3.peg.1045"/>
<dbReference type="STRING" id="649747.HMPREF0083_01149"/>
<keyword evidence="2" id="KW-1185">Reference proteome</keyword>
<accession>U1YIY0</accession>
<organism evidence="1 2">
    <name type="scientific">Aneurinibacillus aneurinilyticus ATCC 12856</name>
    <dbReference type="NCBI Taxonomy" id="649747"/>
    <lineage>
        <taxon>Bacteria</taxon>
        <taxon>Bacillati</taxon>
        <taxon>Bacillota</taxon>
        <taxon>Bacilli</taxon>
        <taxon>Bacillales</taxon>
        <taxon>Paenibacillaceae</taxon>
        <taxon>Aneurinibacillus group</taxon>
        <taxon>Aneurinibacillus</taxon>
    </lineage>
</organism>
<proteinExistence type="predicted"/>
<evidence type="ECO:0000313" key="2">
    <source>
        <dbReference type="Proteomes" id="UP000016511"/>
    </source>
</evidence>
<dbReference type="HOGENOM" id="CLU_3264925_0_0_9"/>